<gene>
    <name evidence="1" type="ORF">H9912_09570</name>
</gene>
<dbReference type="EMBL" id="DWUW01000271">
    <property type="protein sequence ID" value="HJD32175.1"/>
    <property type="molecule type" value="Genomic_DNA"/>
</dbReference>
<name>A0A9D2QYQ6_9FIRM</name>
<comment type="caution">
    <text evidence="1">The sequence shown here is derived from an EMBL/GenBank/DDBJ whole genome shotgun (WGS) entry which is preliminary data.</text>
</comment>
<sequence>MKPNGENIELSANILKALFQNIYFINGTAYAGKSTMIKLLAEKYGGICCGENYHDQLTGLIDEVHQPNLWYLKNCQDWQEFVSRTPREYASWIEGCSEEAEGLELVERHFQLK</sequence>
<proteinExistence type="predicted"/>
<dbReference type="AlphaFoldDB" id="A0A9D2QYQ6"/>
<protein>
    <submittedName>
        <fullName evidence="1">Uncharacterized protein</fullName>
    </submittedName>
</protein>
<dbReference type="Proteomes" id="UP000823851">
    <property type="component" value="Unassembled WGS sequence"/>
</dbReference>
<accession>A0A9D2QYQ6</accession>
<reference evidence="1" key="2">
    <citation type="submission" date="2021-04" db="EMBL/GenBank/DDBJ databases">
        <authorList>
            <person name="Gilroy R."/>
        </authorList>
    </citation>
    <scope>NUCLEOTIDE SEQUENCE</scope>
    <source>
        <strain evidence="1">ChiHjej8B7-25341</strain>
    </source>
</reference>
<reference evidence="1" key="1">
    <citation type="journal article" date="2021" name="PeerJ">
        <title>Extensive microbial diversity within the chicken gut microbiome revealed by metagenomics and culture.</title>
        <authorList>
            <person name="Gilroy R."/>
            <person name="Ravi A."/>
            <person name="Getino M."/>
            <person name="Pursley I."/>
            <person name="Horton D.L."/>
            <person name="Alikhan N.F."/>
            <person name="Baker D."/>
            <person name="Gharbi K."/>
            <person name="Hall N."/>
            <person name="Watson M."/>
            <person name="Adriaenssens E.M."/>
            <person name="Foster-Nyarko E."/>
            <person name="Jarju S."/>
            <person name="Secka A."/>
            <person name="Antonio M."/>
            <person name="Oren A."/>
            <person name="Chaudhuri R.R."/>
            <person name="La Ragione R."/>
            <person name="Hildebrand F."/>
            <person name="Pallen M.J."/>
        </authorList>
    </citation>
    <scope>NUCLEOTIDE SEQUENCE</scope>
    <source>
        <strain evidence="1">ChiHjej8B7-25341</strain>
    </source>
</reference>
<evidence type="ECO:0000313" key="1">
    <source>
        <dbReference type="EMBL" id="HJD32175.1"/>
    </source>
</evidence>
<organism evidence="1 2">
    <name type="scientific">Candidatus Eisenbergiella stercorigallinarum</name>
    <dbReference type="NCBI Taxonomy" id="2838557"/>
    <lineage>
        <taxon>Bacteria</taxon>
        <taxon>Bacillati</taxon>
        <taxon>Bacillota</taxon>
        <taxon>Clostridia</taxon>
        <taxon>Lachnospirales</taxon>
        <taxon>Lachnospiraceae</taxon>
        <taxon>Eisenbergiella</taxon>
    </lineage>
</organism>
<evidence type="ECO:0000313" key="2">
    <source>
        <dbReference type="Proteomes" id="UP000823851"/>
    </source>
</evidence>